<evidence type="ECO:0008006" key="4">
    <source>
        <dbReference type="Google" id="ProtNLM"/>
    </source>
</evidence>
<proteinExistence type="predicted"/>
<comment type="caution">
    <text evidence="2">The sequence shown here is derived from an EMBL/GenBank/DDBJ whole genome shotgun (WGS) entry which is preliminary data.</text>
</comment>
<protein>
    <recommendedName>
        <fullName evidence="4">Tetratricopeptide repeat protein</fullName>
    </recommendedName>
</protein>
<keyword evidence="3" id="KW-1185">Reference proteome</keyword>
<evidence type="ECO:0000256" key="1">
    <source>
        <dbReference type="SAM" id="SignalP"/>
    </source>
</evidence>
<name>A0A4R9B0W6_9MICO</name>
<sequence length="221" mass="23908">MTRTLPLAVSALSLLVAAASAFFAYGASQDAYLSDRRSELIAVVTQLNENVLNGELEEGSEFLIAQAVWLAGTVPDVPSAVYRQIATAIVNETPTYQENALPLLEEAMKLAASDEDEYEQVAALRVRAGIYEAQGDLERMRKDYADAIELSAAYSGPNLQRRHTVPAFTHAFWGYAEIRAGECKAAADQLAAARKHAEIITGANLDEWVNGLDAQVTACSQ</sequence>
<keyword evidence="1" id="KW-0732">Signal</keyword>
<accession>A0A4R9B0W6</accession>
<evidence type="ECO:0000313" key="2">
    <source>
        <dbReference type="EMBL" id="TFD73630.1"/>
    </source>
</evidence>
<organism evidence="2 3">
    <name type="scientific">Cryobacterium gelidum</name>
    <dbReference type="NCBI Taxonomy" id="1259164"/>
    <lineage>
        <taxon>Bacteria</taxon>
        <taxon>Bacillati</taxon>
        <taxon>Actinomycetota</taxon>
        <taxon>Actinomycetes</taxon>
        <taxon>Micrococcales</taxon>
        <taxon>Microbacteriaceae</taxon>
        <taxon>Cryobacterium</taxon>
    </lineage>
</organism>
<feature type="signal peptide" evidence="1">
    <location>
        <begin position="1"/>
        <end position="26"/>
    </location>
</feature>
<dbReference type="Proteomes" id="UP000297983">
    <property type="component" value="Unassembled WGS sequence"/>
</dbReference>
<reference evidence="2 3" key="1">
    <citation type="submission" date="2019-03" db="EMBL/GenBank/DDBJ databases">
        <title>Genomics of glacier-inhabiting Cryobacterium strains.</title>
        <authorList>
            <person name="Liu Q."/>
            <person name="Xin Y.-H."/>
        </authorList>
    </citation>
    <scope>NUCLEOTIDE SEQUENCE [LARGE SCALE GENOMIC DNA]</scope>
    <source>
        <strain evidence="2 3">Hz16</strain>
    </source>
</reference>
<dbReference type="EMBL" id="SOHL01000003">
    <property type="protein sequence ID" value="TFD73630.1"/>
    <property type="molecule type" value="Genomic_DNA"/>
</dbReference>
<evidence type="ECO:0000313" key="3">
    <source>
        <dbReference type="Proteomes" id="UP000297983"/>
    </source>
</evidence>
<gene>
    <name evidence="2" type="ORF">E3T50_01485</name>
</gene>
<dbReference type="RefSeq" id="WP_134550238.1">
    <property type="nucleotide sequence ID" value="NZ_SOHL01000003.1"/>
</dbReference>
<feature type="chain" id="PRO_5020914175" description="Tetratricopeptide repeat protein" evidence="1">
    <location>
        <begin position="27"/>
        <end position="221"/>
    </location>
</feature>
<dbReference type="AlphaFoldDB" id="A0A4R9B0W6"/>